<dbReference type="Proteomes" id="UP000480929">
    <property type="component" value="Unassembled WGS sequence"/>
</dbReference>
<dbReference type="CDD" id="cd00082">
    <property type="entry name" value="HisKA"/>
    <property type="match status" value="1"/>
</dbReference>
<gene>
    <name evidence="12" type="ORF">GKD88_00015</name>
    <name evidence="11" type="ORF">GKE08_00015</name>
</gene>
<dbReference type="InterPro" id="IPR035965">
    <property type="entry name" value="PAS-like_dom_sf"/>
</dbReference>
<feature type="domain" description="Response regulatory" evidence="10">
    <location>
        <begin position="674"/>
        <end position="795"/>
    </location>
</feature>
<reference evidence="13 14" key="1">
    <citation type="journal article" date="2019" name="Nat. Med.">
        <title>A library of human gut bacterial isolates paired with longitudinal multiomics data enables mechanistic microbiome research.</title>
        <authorList>
            <person name="Poyet M."/>
            <person name="Groussin M."/>
            <person name="Gibbons S.M."/>
            <person name="Avila-Pacheco J."/>
            <person name="Jiang X."/>
            <person name="Kearney S.M."/>
            <person name="Perrotta A.R."/>
            <person name="Berdy B."/>
            <person name="Zhao S."/>
            <person name="Lieberman T.D."/>
            <person name="Swanson P.K."/>
            <person name="Smith M."/>
            <person name="Roesemann S."/>
            <person name="Alexander J.E."/>
            <person name="Rich S.A."/>
            <person name="Livny J."/>
            <person name="Vlamakis H."/>
            <person name="Clish C."/>
            <person name="Bullock K."/>
            <person name="Deik A."/>
            <person name="Scott J."/>
            <person name="Pierce K.A."/>
            <person name="Xavier R.J."/>
            <person name="Alm E.J."/>
        </authorList>
    </citation>
    <scope>NUCLEOTIDE SEQUENCE [LARGE SCALE GENOMIC DNA]</scope>
    <source>
        <strain evidence="11 13">BIOML-A4</strain>
        <strain evidence="12 14">BIOML-A5</strain>
    </source>
</reference>
<evidence type="ECO:0000256" key="5">
    <source>
        <dbReference type="ARBA" id="ARBA00022777"/>
    </source>
</evidence>
<dbReference type="Pfam" id="PF08447">
    <property type="entry name" value="PAS_3"/>
    <property type="match status" value="1"/>
</dbReference>
<dbReference type="CDD" id="cd16922">
    <property type="entry name" value="HATPase_EvgS-ArcB-TorS-like"/>
    <property type="match status" value="1"/>
</dbReference>
<feature type="modified residue" description="4-aspartylphosphate" evidence="8">
    <location>
        <position position="587"/>
    </location>
</feature>
<dbReference type="Pfam" id="PF02518">
    <property type="entry name" value="HATPase_c"/>
    <property type="match status" value="1"/>
</dbReference>
<dbReference type="PRINTS" id="PR00344">
    <property type="entry name" value="BCTRLSENSOR"/>
</dbReference>
<dbReference type="SMART" id="SM00388">
    <property type="entry name" value="HisKA"/>
    <property type="match status" value="1"/>
</dbReference>
<dbReference type="NCBIfam" id="TIGR00229">
    <property type="entry name" value="sensory_box"/>
    <property type="match status" value="1"/>
</dbReference>
<organism evidence="11 13">
    <name type="scientific">Holdemania massiliensis</name>
    <dbReference type="NCBI Taxonomy" id="1468449"/>
    <lineage>
        <taxon>Bacteria</taxon>
        <taxon>Bacillati</taxon>
        <taxon>Bacillota</taxon>
        <taxon>Erysipelotrichia</taxon>
        <taxon>Erysipelotrichales</taxon>
        <taxon>Erysipelotrichaceae</taxon>
        <taxon>Holdemania</taxon>
    </lineage>
</organism>
<dbReference type="Gene3D" id="3.30.565.10">
    <property type="entry name" value="Histidine kinase-like ATPase, C-terminal domain"/>
    <property type="match status" value="1"/>
</dbReference>
<dbReference type="InterPro" id="IPR004358">
    <property type="entry name" value="Sig_transdc_His_kin-like_C"/>
</dbReference>
<comment type="similarity">
    <text evidence="2">In the N-terminal section; belongs to the phytochrome family.</text>
</comment>
<keyword evidence="5" id="KW-0418">Kinase</keyword>
<dbReference type="Gene3D" id="1.10.287.130">
    <property type="match status" value="1"/>
</dbReference>
<dbReference type="PROSITE" id="PS50110">
    <property type="entry name" value="RESPONSE_REGULATORY"/>
    <property type="match status" value="2"/>
</dbReference>
<evidence type="ECO:0000256" key="2">
    <source>
        <dbReference type="ARBA" id="ARBA00006402"/>
    </source>
</evidence>
<dbReference type="EMBL" id="WKPI01000001">
    <property type="protein sequence ID" value="MSC31511.1"/>
    <property type="molecule type" value="Genomic_DNA"/>
</dbReference>
<dbReference type="PANTHER" id="PTHR45339:SF1">
    <property type="entry name" value="HYBRID SIGNAL TRANSDUCTION HISTIDINE KINASE J"/>
    <property type="match status" value="1"/>
</dbReference>
<evidence type="ECO:0000256" key="3">
    <source>
        <dbReference type="ARBA" id="ARBA00012438"/>
    </source>
</evidence>
<dbReference type="OrthoDB" id="1656130at2"/>
<sequence length="804" mass="90924">MNAINPQAVPRQNQDYTLLMNMLHVSVSKHLLDEHFTLIWANDFYYDLIGYPQAEYEALYHNRPDLYYAQNLEDWHAIQQIVIKAISAGQPGYTTVTRMRRKDGSYIWVQLAATFVDEQIGGVQVAYTVMNNIDEVMQMRMEQSVTYDNLPGFVAKYQIGPDLQLKLLDANRKFLDFFGEDSWKNEDYPLFVENIARSAEQLEANRERLSNGLPVHFTAQMRGQSGADAWLQINAEQIGVKDGLPVYLVIYLDVTNETELRQMQTKLEHQAVELKAALKTANQASRAKSDFLSSMSHDIRTPMNAIMGMTDLALLHLDDPDKLRSCLRKIALSSEHLLGLINDVLDMSRIESGRMTLNNEPLTLPETLENIVAIMQPMLKAKHQKFAIHLRHVRHEQLWSDPLRLRQILINILSNASKFTPPEGSITFTLEEQAEMSGGYAEFRFIVQDSGIGIHTEFLNQLFEPFSRQMDSRVDKTEGSGLGMAITHRLVDLMNGKIEVESQVGQGSTFTVTLPLRIQQKPDELTTHFPNLHVLVVDDDVIMSETMTTALQQLGVQVTLAASGEEALRQAALIKAQDKQFDAVFLDWKMPDMDGPETARQLRRQISGTVPILIVSAYDWGDIELEARKAGIDGFISKPLFASTLCRALQTYVMGKTDVHPHPDQPAESFAGRRFLLVEDNALNREIAVELLEQEGACVETAENGQEGIWKMEHAPYHWYDLILMDVQMPILNGYEAARQIRRLPRRDAQQIPILALTADAFAEDIALAKEAGMNGHLAKPLNIKALRKEILQQLKGEASEQTF</sequence>
<dbReference type="InterPro" id="IPR013655">
    <property type="entry name" value="PAS_fold_3"/>
</dbReference>
<dbReference type="SUPFAM" id="SSF47384">
    <property type="entry name" value="Homodimeric domain of signal transducing histidine kinase"/>
    <property type="match status" value="1"/>
</dbReference>
<evidence type="ECO:0000256" key="4">
    <source>
        <dbReference type="ARBA" id="ARBA00022553"/>
    </source>
</evidence>
<dbReference type="SUPFAM" id="SSF55874">
    <property type="entry name" value="ATPase domain of HSP90 chaperone/DNA topoisomerase II/histidine kinase"/>
    <property type="match status" value="1"/>
</dbReference>
<keyword evidence="14" id="KW-1185">Reference proteome</keyword>
<dbReference type="Gene3D" id="3.40.50.2300">
    <property type="match status" value="2"/>
</dbReference>
<dbReference type="InterPro" id="IPR005467">
    <property type="entry name" value="His_kinase_dom"/>
</dbReference>
<dbReference type="EMBL" id="WKPJ01000001">
    <property type="protein sequence ID" value="MSA87717.1"/>
    <property type="molecule type" value="Genomic_DNA"/>
</dbReference>
<evidence type="ECO:0000259" key="9">
    <source>
        <dbReference type="PROSITE" id="PS50109"/>
    </source>
</evidence>
<proteinExistence type="inferred from homology"/>
<dbReference type="SUPFAM" id="SSF52172">
    <property type="entry name" value="CheY-like"/>
    <property type="match status" value="2"/>
</dbReference>
<feature type="modified residue" description="4-aspartylphosphate" evidence="8">
    <location>
        <position position="726"/>
    </location>
</feature>
<evidence type="ECO:0000313" key="12">
    <source>
        <dbReference type="EMBL" id="MSC31511.1"/>
    </source>
</evidence>
<dbReference type="InterPro" id="IPR003661">
    <property type="entry name" value="HisK_dim/P_dom"/>
</dbReference>
<dbReference type="InterPro" id="IPR000014">
    <property type="entry name" value="PAS"/>
</dbReference>
<evidence type="ECO:0000313" key="13">
    <source>
        <dbReference type="Proteomes" id="UP000433575"/>
    </source>
</evidence>
<evidence type="ECO:0000256" key="7">
    <source>
        <dbReference type="ARBA" id="ARBA00074306"/>
    </source>
</evidence>
<keyword evidence="6" id="KW-0902">Two-component regulatory system</keyword>
<feature type="domain" description="Response regulatory" evidence="10">
    <location>
        <begin position="533"/>
        <end position="653"/>
    </location>
</feature>
<dbReference type="InterPro" id="IPR036890">
    <property type="entry name" value="HATPase_C_sf"/>
</dbReference>
<dbReference type="PANTHER" id="PTHR45339">
    <property type="entry name" value="HYBRID SIGNAL TRANSDUCTION HISTIDINE KINASE J"/>
    <property type="match status" value="1"/>
</dbReference>
<feature type="domain" description="Histidine kinase" evidence="9">
    <location>
        <begin position="294"/>
        <end position="518"/>
    </location>
</feature>
<evidence type="ECO:0000313" key="14">
    <source>
        <dbReference type="Proteomes" id="UP000480929"/>
    </source>
</evidence>
<dbReference type="AlphaFoldDB" id="A0A6N7S1I7"/>
<keyword evidence="4 8" id="KW-0597">Phosphoprotein</keyword>
<dbReference type="SMART" id="SM00448">
    <property type="entry name" value="REC"/>
    <property type="match status" value="2"/>
</dbReference>
<dbReference type="EC" id="2.7.13.3" evidence="3"/>
<evidence type="ECO:0000256" key="1">
    <source>
        <dbReference type="ARBA" id="ARBA00000085"/>
    </source>
</evidence>
<dbReference type="Gene3D" id="3.30.450.20">
    <property type="entry name" value="PAS domain"/>
    <property type="match status" value="1"/>
</dbReference>
<evidence type="ECO:0000313" key="11">
    <source>
        <dbReference type="EMBL" id="MSA87717.1"/>
    </source>
</evidence>
<evidence type="ECO:0000259" key="10">
    <source>
        <dbReference type="PROSITE" id="PS50110"/>
    </source>
</evidence>
<evidence type="ECO:0000256" key="8">
    <source>
        <dbReference type="PROSITE-ProRule" id="PRU00169"/>
    </source>
</evidence>
<dbReference type="GO" id="GO:0000155">
    <property type="term" value="F:phosphorelay sensor kinase activity"/>
    <property type="evidence" value="ECO:0007669"/>
    <property type="project" value="InterPro"/>
</dbReference>
<comment type="caution">
    <text evidence="11">The sequence shown here is derived from an EMBL/GenBank/DDBJ whole genome shotgun (WGS) entry which is preliminary data.</text>
</comment>
<dbReference type="InterPro" id="IPR003594">
    <property type="entry name" value="HATPase_dom"/>
</dbReference>
<dbReference type="FunFam" id="3.30.565.10:FF:000010">
    <property type="entry name" value="Sensor histidine kinase RcsC"/>
    <property type="match status" value="1"/>
</dbReference>
<dbReference type="SUPFAM" id="SSF55785">
    <property type="entry name" value="PYP-like sensor domain (PAS domain)"/>
    <property type="match status" value="1"/>
</dbReference>
<dbReference type="PROSITE" id="PS50109">
    <property type="entry name" value="HIS_KIN"/>
    <property type="match status" value="1"/>
</dbReference>
<dbReference type="SMART" id="SM00387">
    <property type="entry name" value="HATPase_c"/>
    <property type="match status" value="1"/>
</dbReference>
<accession>A0A6N7S1I7</accession>
<dbReference type="CDD" id="cd17546">
    <property type="entry name" value="REC_hyHK_CKI1_RcsC-like"/>
    <property type="match status" value="2"/>
</dbReference>
<evidence type="ECO:0000256" key="6">
    <source>
        <dbReference type="ARBA" id="ARBA00023012"/>
    </source>
</evidence>
<dbReference type="Pfam" id="PF00072">
    <property type="entry name" value="Response_reg"/>
    <property type="match status" value="2"/>
</dbReference>
<dbReference type="InterPro" id="IPR011006">
    <property type="entry name" value="CheY-like_superfamily"/>
</dbReference>
<dbReference type="InterPro" id="IPR036097">
    <property type="entry name" value="HisK_dim/P_sf"/>
</dbReference>
<dbReference type="Pfam" id="PF00512">
    <property type="entry name" value="HisKA"/>
    <property type="match status" value="1"/>
</dbReference>
<keyword evidence="5" id="KW-0808">Transferase</keyword>
<dbReference type="InterPro" id="IPR001789">
    <property type="entry name" value="Sig_transdc_resp-reg_receiver"/>
</dbReference>
<dbReference type="CDD" id="cd00130">
    <property type="entry name" value="PAS"/>
    <property type="match status" value="1"/>
</dbReference>
<comment type="catalytic activity">
    <reaction evidence="1">
        <text>ATP + protein L-histidine = ADP + protein N-phospho-L-histidine.</text>
        <dbReference type="EC" id="2.7.13.3"/>
    </reaction>
</comment>
<dbReference type="Proteomes" id="UP000433575">
    <property type="component" value="Unassembled WGS sequence"/>
</dbReference>
<protein>
    <recommendedName>
        <fullName evidence="7">Circadian input-output histidine kinase CikA</fullName>
        <ecNumber evidence="3">2.7.13.3</ecNumber>
    </recommendedName>
</protein>
<name>A0A6N7S1I7_9FIRM</name>